<evidence type="ECO:0000256" key="3">
    <source>
        <dbReference type="ARBA" id="ARBA00008663"/>
    </source>
</evidence>
<dbReference type="GO" id="GO:0005524">
    <property type="term" value="F:ATP binding"/>
    <property type="evidence" value="ECO:0007669"/>
    <property type="project" value="UniProtKB-KW"/>
</dbReference>
<keyword evidence="15" id="KW-1185">Reference proteome</keyword>
<dbReference type="GO" id="GO:0016301">
    <property type="term" value="F:kinase activity"/>
    <property type="evidence" value="ECO:0007669"/>
    <property type="project" value="UniProtKB-KW"/>
</dbReference>
<keyword evidence="11" id="KW-0324">Glycolysis</keyword>
<dbReference type="SUPFAM" id="SSF51621">
    <property type="entry name" value="Phosphoenolpyruvate/pyruvate domain"/>
    <property type="match status" value="1"/>
</dbReference>
<dbReference type="PANTHER" id="PTHR11817">
    <property type="entry name" value="PYRUVATE KINASE"/>
    <property type="match status" value="1"/>
</dbReference>
<dbReference type="Gene3D" id="2.40.33.10">
    <property type="entry name" value="PK beta-barrel domain-like"/>
    <property type="match status" value="2"/>
</dbReference>
<evidence type="ECO:0000256" key="1">
    <source>
        <dbReference type="ARBA" id="ARBA00001958"/>
    </source>
</evidence>
<sequence>MEQYLRSLNEQIDSLIGALDAAEAANAEAIARTHPTNRVGAKNLVRYSELRRHDIRALQADLSSIGATRLTTAEPDVKARLQAAHNVVSAYLGEELSYTGPEMLNAFSTADDILESNANALLGDVPEGRSSRIMVTLPTEAADSPELVVAFAEAGMDVARINGAHDGPAAWTRMIEHVHQAEQKVGRRIRIALDLAGPKLRTGAIADGPAVARARVSRTETGELITPAKLWLIPAGAVADGAEWPQAPETGGRPTLPVLVDDAWLDGVEEGSRITLVDTRDAKRDFAVTEIHDVDGVRCAFATGSQNAYVSNNTLLQHEWTRTRASGIPKTEQHLLVSAGDTLWLTTDPTPVDPSTQPEGEHLIGCSLPEAVRAIEVGQRVMFDDGTIEAVAVETVTDGDETRVRLDVTFAKPGGTKLRAYKGINLPDTDLPLPSLTEEDLEAFEFIARHGDMANVSFIRNASDVADVLAALENIAQTVERDSGAEAAERVRRLGIVLKIETIPAYEHLADVLLEGMRHENLGIMIARGDLAVEFGFYRLAEVPRLIANMAEAAHVPTVMATQVLENLAKTGLPSRAEITDVAYALRAEAVMLNKGPHITDAITTLTTIGDKLGASQRKNRIQLRRINSWQ</sequence>
<evidence type="ECO:0000256" key="5">
    <source>
        <dbReference type="ARBA" id="ARBA00022679"/>
    </source>
</evidence>
<dbReference type="PATRIC" id="fig|1072256.5.peg.2104"/>
<dbReference type="GO" id="GO:0004743">
    <property type="term" value="F:pyruvate kinase activity"/>
    <property type="evidence" value="ECO:0007669"/>
    <property type="project" value="UniProtKB-EC"/>
</dbReference>
<dbReference type="InterPro" id="IPR040442">
    <property type="entry name" value="Pyrv_kinase-like_dom_sf"/>
</dbReference>
<proteinExistence type="inferred from homology"/>
<dbReference type="STRING" id="1072256.CUTER_10690"/>
<comment type="cofactor">
    <cofactor evidence="1">
        <name>K(+)</name>
        <dbReference type="ChEBI" id="CHEBI:29103"/>
    </cofactor>
</comment>
<dbReference type="EMBL" id="CP011546">
    <property type="protein sequence ID" value="AKK12102.1"/>
    <property type="molecule type" value="Genomic_DNA"/>
</dbReference>
<accession>A0A0G3HLU6</accession>
<dbReference type="AlphaFoldDB" id="A0A0G3HLU6"/>
<evidence type="ECO:0000256" key="4">
    <source>
        <dbReference type="ARBA" id="ARBA00012142"/>
    </source>
</evidence>
<feature type="domain" description="Pyruvate kinase barrel" evidence="13">
    <location>
        <begin position="323"/>
        <end position="593"/>
    </location>
</feature>
<keyword evidence="7" id="KW-0547">Nucleotide-binding</keyword>
<evidence type="ECO:0000256" key="2">
    <source>
        <dbReference type="ARBA" id="ARBA00004997"/>
    </source>
</evidence>
<dbReference type="InterPro" id="IPR015806">
    <property type="entry name" value="Pyrv_Knase_insert_dom_sf"/>
</dbReference>
<reference evidence="14 15" key="1">
    <citation type="journal article" date="2015" name="Genome Announc.">
        <title>Virulence Factor Genes Detected in the Complete Genome Sequence of Corynebacterium uterequi DSM 45634, Isolated from the Uterus of a Maiden Mare.</title>
        <authorList>
            <person name="Ruckert C."/>
            <person name="Kriete M."/>
            <person name="Jaenicke S."/>
            <person name="Winkler A."/>
            <person name="Tauch A."/>
        </authorList>
    </citation>
    <scope>NUCLEOTIDE SEQUENCE [LARGE SCALE GENOMIC DNA]</scope>
    <source>
        <strain evidence="14 15">DSM 45634</strain>
    </source>
</reference>
<evidence type="ECO:0000256" key="12">
    <source>
        <dbReference type="ARBA" id="ARBA00023317"/>
    </source>
</evidence>
<keyword evidence="12 14" id="KW-0670">Pyruvate</keyword>
<feature type="domain" description="Pyruvate kinase barrel" evidence="13">
    <location>
        <begin position="129"/>
        <end position="210"/>
    </location>
</feature>
<dbReference type="GO" id="GO:0030955">
    <property type="term" value="F:potassium ion binding"/>
    <property type="evidence" value="ECO:0007669"/>
    <property type="project" value="InterPro"/>
</dbReference>
<evidence type="ECO:0000313" key="14">
    <source>
        <dbReference type="EMBL" id="AKK12102.1"/>
    </source>
</evidence>
<dbReference type="Proteomes" id="UP000035548">
    <property type="component" value="Chromosome"/>
</dbReference>
<keyword evidence="6" id="KW-0479">Metal-binding</keyword>
<protein>
    <recommendedName>
        <fullName evidence="4">pyruvate kinase</fullName>
        <ecNumber evidence="4">2.7.1.40</ecNumber>
    </recommendedName>
</protein>
<dbReference type="InterPro" id="IPR015813">
    <property type="entry name" value="Pyrv/PenolPyrv_kinase-like_dom"/>
</dbReference>
<gene>
    <name evidence="14" type="ORF">CUTER_10690</name>
</gene>
<dbReference type="RefSeq" id="WP_047260371.1">
    <property type="nucleotide sequence ID" value="NZ_CP011546.1"/>
</dbReference>
<evidence type="ECO:0000256" key="6">
    <source>
        <dbReference type="ARBA" id="ARBA00022723"/>
    </source>
</evidence>
<dbReference type="KEGG" id="cut:CUTER_10690"/>
<name>A0A0G3HLU6_9CORY</name>
<reference evidence="15" key="2">
    <citation type="submission" date="2015-05" db="EMBL/GenBank/DDBJ databases">
        <title>Complete genome sequence of Corynebacterium uterequi DSM 45634, isolated from the uterus of a maiden mare.</title>
        <authorList>
            <person name="Ruckert C."/>
            <person name="Albersmeier A."/>
            <person name="Winkler A."/>
            <person name="Tauch A."/>
        </authorList>
    </citation>
    <scope>NUCLEOTIDE SEQUENCE [LARGE SCALE GENOMIC DNA]</scope>
    <source>
        <strain evidence="15">DSM 45634</strain>
    </source>
</reference>
<evidence type="ECO:0000259" key="13">
    <source>
        <dbReference type="Pfam" id="PF00224"/>
    </source>
</evidence>
<evidence type="ECO:0000256" key="8">
    <source>
        <dbReference type="ARBA" id="ARBA00022777"/>
    </source>
</evidence>
<dbReference type="UniPathway" id="UPA00109">
    <property type="reaction ID" value="UER00188"/>
</dbReference>
<evidence type="ECO:0000313" key="15">
    <source>
        <dbReference type="Proteomes" id="UP000035548"/>
    </source>
</evidence>
<evidence type="ECO:0000256" key="11">
    <source>
        <dbReference type="ARBA" id="ARBA00023152"/>
    </source>
</evidence>
<dbReference type="NCBIfam" id="NF011314">
    <property type="entry name" value="PRK14725.1"/>
    <property type="match status" value="1"/>
</dbReference>
<keyword evidence="9" id="KW-0067">ATP-binding</keyword>
<dbReference type="InterPro" id="IPR015793">
    <property type="entry name" value="Pyrv_Knase_brl"/>
</dbReference>
<keyword evidence="8 14" id="KW-0418">Kinase</keyword>
<dbReference type="GO" id="GO:0000287">
    <property type="term" value="F:magnesium ion binding"/>
    <property type="evidence" value="ECO:0007669"/>
    <property type="project" value="InterPro"/>
</dbReference>
<keyword evidence="5 14" id="KW-0808">Transferase</keyword>
<dbReference type="OrthoDB" id="9812123at2"/>
<keyword evidence="10" id="KW-0460">Magnesium</keyword>
<organism evidence="14 15">
    <name type="scientific">Corynebacterium uterequi</name>
    <dbReference type="NCBI Taxonomy" id="1072256"/>
    <lineage>
        <taxon>Bacteria</taxon>
        <taxon>Bacillati</taxon>
        <taxon>Actinomycetota</taxon>
        <taxon>Actinomycetes</taxon>
        <taxon>Mycobacteriales</taxon>
        <taxon>Corynebacteriaceae</taxon>
        <taxon>Corynebacterium</taxon>
    </lineage>
</organism>
<dbReference type="Gene3D" id="3.20.20.60">
    <property type="entry name" value="Phosphoenolpyruvate-binding domains"/>
    <property type="match status" value="2"/>
</dbReference>
<evidence type="ECO:0000256" key="10">
    <source>
        <dbReference type="ARBA" id="ARBA00022842"/>
    </source>
</evidence>
<dbReference type="SUPFAM" id="SSF50800">
    <property type="entry name" value="PK beta-barrel domain-like"/>
    <property type="match status" value="1"/>
</dbReference>
<comment type="pathway">
    <text evidence="2">Carbohydrate degradation; glycolysis; pyruvate from D-glyceraldehyde 3-phosphate: step 5/5.</text>
</comment>
<dbReference type="InterPro" id="IPR011037">
    <property type="entry name" value="Pyrv_Knase-like_insert_dom_sf"/>
</dbReference>
<evidence type="ECO:0000256" key="9">
    <source>
        <dbReference type="ARBA" id="ARBA00022840"/>
    </source>
</evidence>
<evidence type="ECO:0000256" key="7">
    <source>
        <dbReference type="ARBA" id="ARBA00022741"/>
    </source>
</evidence>
<dbReference type="Pfam" id="PF00224">
    <property type="entry name" value="PK"/>
    <property type="match status" value="2"/>
</dbReference>
<dbReference type="EC" id="2.7.1.40" evidence="4"/>
<comment type="similarity">
    <text evidence="3">Belongs to the pyruvate kinase family.</text>
</comment>
<dbReference type="InterPro" id="IPR001697">
    <property type="entry name" value="Pyr_Knase"/>
</dbReference>